<evidence type="ECO:0000313" key="1">
    <source>
        <dbReference type="EMBL" id="SIT79523.1"/>
    </source>
</evidence>
<proteinExistence type="predicted"/>
<gene>
    <name evidence="1" type="ORF">SAMN05421849_1155</name>
</gene>
<sequence>MASGPYAVPSGQPVELHEVLTDDAPGELWLRFRFIAPEMGAADAEDSAADTAFLCKEVALPYMAAYGLDPARIVISFSEIETPFGEPASGIAQLFESFLPQSSDCIWEGL</sequence>
<dbReference type="EMBL" id="FTPS01000001">
    <property type="protein sequence ID" value="SIT79523.1"/>
    <property type="molecule type" value="Genomic_DNA"/>
</dbReference>
<accession>A0A1R3WSB6</accession>
<dbReference type="Pfam" id="PF20107">
    <property type="entry name" value="DUF6497"/>
    <property type="match status" value="1"/>
</dbReference>
<dbReference type="AlphaFoldDB" id="A0A1R3WSB6"/>
<evidence type="ECO:0008006" key="3">
    <source>
        <dbReference type="Google" id="ProtNLM"/>
    </source>
</evidence>
<dbReference type="STRING" id="515897.SAMN05421849_1155"/>
<reference evidence="1 2" key="1">
    <citation type="submission" date="2017-01" db="EMBL/GenBank/DDBJ databases">
        <authorList>
            <person name="Mah S.A."/>
            <person name="Swanson W.J."/>
            <person name="Moy G.W."/>
            <person name="Vacquier V.D."/>
        </authorList>
    </citation>
    <scope>NUCLEOTIDE SEQUENCE [LARGE SCALE GENOMIC DNA]</scope>
    <source>
        <strain evidence="1 2">DSM 21219</strain>
    </source>
</reference>
<organism evidence="1 2">
    <name type="scientific">Pontibaca methylaminivorans</name>
    <dbReference type="NCBI Taxonomy" id="515897"/>
    <lineage>
        <taxon>Bacteria</taxon>
        <taxon>Pseudomonadati</taxon>
        <taxon>Pseudomonadota</taxon>
        <taxon>Alphaproteobacteria</taxon>
        <taxon>Rhodobacterales</taxon>
        <taxon>Roseobacteraceae</taxon>
        <taxon>Pontibaca</taxon>
    </lineage>
</organism>
<keyword evidence="2" id="KW-1185">Reference proteome</keyword>
<protein>
    <recommendedName>
        <fullName evidence="3">Acetolactate synthase</fullName>
    </recommendedName>
</protein>
<evidence type="ECO:0000313" key="2">
    <source>
        <dbReference type="Proteomes" id="UP000192455"/>
    </source>
</evidence>
<name>A0A1R3WSB6_9RHOB</name>
<dbReference type="Proteomes" id="UP000192455">
    <property type="component" value="Unassembled WGS sequence"/>
</dbReference>
<dbReference type="InterPro" id="IPR045467">
    <property type="entry name" value="DUF6497"/>
</dbReference>